<feature type="transmembrane region" description="Helical" evidence="7">
    <location>
        <begin position="521"/>
        <end position="542"/>
    </location>
</feature>
<evidence type="ECO:0000256" key="3">
    <source>
        <dbReference type="ARBA" id="ARBA00022692"/>
    </source>
</evidence>
<name>A0A8J7J481_9FLAO</name>
<dbReference type="GO" id="GO:0006813">
    <property type="term" value="P:potassium ion transport"/>
    <property type="evidence" value="ECO:0007669"/>
    <property type="project" value="InterPro"/>
</dbReference>
<dbReference type="AlphaFoldDB" id="A0A8J7J481"/>
<sequence length="609" mass="66165">MLLILIITIGLFVWGKFTPDIVALISMLSLFLTGILDTKETLSGFSNPTVIMIAALFIIGEGIAQTGWTAMAGKKFVEWAGKSIPKLLVILTLGAGVLSGFVSNTGTVATLMPLSISSAWSIGTLPSKMLMPVAFGSNTGGLLTLTGTPPNIIASNALVDSGYEGFSFFEFGLIGLPLLIIAILYFRYIGYKLLPNNKTNNKPVNIDSTLHNWIEAYKVDSGYYRLRVRSISPLLNTKIEAWQFEKNYNATIIRIKRRHPSVLKGIPSHIEFPDPNTEFLYHDIITVKGDTEAINKMMITFRLGLLPLEPITDELKHNLINQEVGMTEVIVNPNSILVGRKYKMGEYFKRFGIQLLAASRNNKPIQEKEVTVKVGDAFLIRGTWEHIEDLKKQHENLVICGSPEGMAKNVESLNLKSYIALGALLLMIVFMVFKVVPGAIAALISAGIILLTGCVPITKAYKGISWTSVVMIAAMIPMGIALQKTGTAQVIANGLVDYLGTIHPVALLGGIFLLTTTFSQVINNSATAVLMAPIAILAANTLKLSPEPFMIVVAISASTAFLTPIGTTTNAMVMTAGGYKFMDYLKVGAPLLLILLTISMILVPILWPF</sequence>
<dbReference type="InterPro" id="IPR031312">
    <property type="entry name" value="Na/sul_symport_CS"/>
</dbReference>
<evidence type="ECO:0000256" key="2">
    <source>
        <dbReference type="ARBA" id="ARBA00022448"/>
    </source>
</evidence>
<feature type="transmembrane region" description="Helical" evidence="7">
    <location>
        <begin position="548"/>
        <end position="566"/>
    </location>
</feature>
<feature type="transmembrane region" description="Helical" evidence="7">
    <location>
        <begin position="415"/>
        <end position="433"/>
    </location>
</feature>
<feature type="domain" description="RCK C-terminal" evidence="8">
    <location>
        <begin position="314"/>
        <end position="396"/>
    </location>
</feature>
<feature type="transmembrane region" description="Helical" evidence="7">
    <location>
        <begin position="84"/>
        <end position="102"/>
    </location>
</feature>
<reference evidence="9" key="1">
    <citation type="submission" date="2020-12" db="EMBL/GenBank/DDBJ databases">
        <title>Snuella sp. nov., isolated from sediment in Incheon.</title>
        <authorList>
            <person name="Kim W."/>
        </authorList>
    </citation>
    <scope>NUCLEOTIDE SEQUENCE</scope>
    <source>
        <strain evidence="9">CAU 1569</strain>
    </source>
</reference>
<dbReference type="Pfam" id="PF03600">
    <property type="entry name" value="CitMHS"/>
    <property type="match status" value="1"/>
</dbReference>
<comment type="subcellular location">
    <subcellularLocation>
        <location evidence="1">Membrane</location>
        <topology evidence="1">Multi-pass membrane protein</topology>
    </subcellularLocation>
</comment>
<proteinExistence type="predicted"/>
<dbReference type="PANTHER" id="PTHR43652">
    <property type="entry name" value="BASIC AMINO ACID ANTIPORTER YFCC-RELATED"/>
    <property type="match status" value="1"/>
</dbReference>
<dbReference type="SUPFAM" id="SSF116726">
    <property type="entry name" value="TrkA C-terminal domain-like"/>
    <property type="match status" value="2"/>
</dbReference>
<gene>
    <name evidence="9" type="ORF">JF259_15930</name>
</gene>
<comment type="caution">
    <text evidence="9">The sequence shown here is derived from an EMBL/GenBank/DDBJ whole genome shotgun (WGS) entry which is preliminary data.</text>
</comment>
<keyword evidence="3 7" id="KW-0812">Transmembrane</keyword>
<dbReference type="PROSITE" id="PS51202">
    <property type="entry name" value="RCK_C"/>
    <property type="match status" value="1"/>
</dbReference>
<evidence type="ECO:0000256" key="5">
    <source>
        <dbReference type="ARBA" id="ARBA00022989"/>
    </source>
</evidence>
<evidence type="ECO:0000313" key="9">
    <source>
        <dbReference type="EMBL" id="MBJ6369577.1"/>
    </source>
</evidence>
<dbReference type="EMBL" id="JAELVQ010000030">
    <property type="protein sequence ID" value="MBJ6369577.1"/>
    <property type="molecule type" value="Genomic_DNA"/>
</dbReference>
<feature type="transmembrane region" description="Helical" evidence="7">
    <location>
        <begin position="439"/>
        <end position="457"/>
    </location>
</feature>
<dbReference type="Pfam" id="PF02080">
    <property type="entry name" value="TrkA_C"/>
    <property type="match status" value="1"/>
</dbReference>
<evidence type="ECO:0000256" key="7">
    <source>
        <dbReference type="SAM" id="Phobius"/>
    </source>
</evidence>
<dbReference type="InterPro" id="IPR051679">
    <property type="entry name" value="DASS-Related_Transporters"/>
</dbReference>
<accession>A0A8J7J481</accession>
<dbReference type="InterPro" id="IPR006037">
    <property type="entry name" value="RCK_C"/>
</dbReference>
<keyword evidence="5 7" id="KW-1133">Transmembrane helix</keyword>
<feature type="transmembrane region" description="Helical" evidence="7">
    <location>
        <begin position="587"/>
        <end position="607"/>
    </location>
</feature>
<dbReference type="Proteomes" id="UP000610931">
    <property type="component" value="Unassembled WGS sequence"/>
</dbReference>
<keyword evidence="10" id="KW-1185">Reference proteome</keyword>
<feature type="transmembrane region" description="Helical" evidence="7">
    <location>
        <begin position="464"/>
        <end position="483"/>
    </location>
</feature>
<organism evidence="9 10">
    <name type="scientific">Snuella sedimenti</name>
    <dbReference type="NCBI Taxonomy" id="2798802"/>
    <lineage>
        <taxon>Bacteria</taxon>
        <taxon>Pseudomonadati</taxon>
        <taxon>Bacteroidota</taxon>
        <taxon>Flavobacteriia</taxon>
        <taxon>Flavobacteriales</taxon>
        <taxon>Flavobacteriaceae</taxon>
        <taxon>Snuella</taxon>
    </lineage>
</organism>
<protein>
    <submittedName>
        <fullName evidence="9">SLC13 family permease</fullName>
    </submittedName>
</protein>
<dbReference type="InterPro" id="IPR004680">
    <property type="entry name" value="Cit_transptr-like_dom"/>
</dbReference>
<dbReference type="GO" id="GO:0005886">
    <property type="term" value="C:plasma membrane"/>
    <property type="evidence" value="ECO:0007669"/>
    <property type="project" value="TreeGrafter"/>
</dbReference>
<evidence type="ECO:0000259" key="8">
    <source>
        <dbReference type="PROSITE" id="PS51202"/>
    </source>
</evidence>
<keyword evidence="4" id="KW-0677">Repeat</keyword>
<keyword evidence="6 7" id="KW-0472">Membrane</keyword>
<evidence type="ECO:0000256" key="4">
    <source>
        <dbReference type="ARBA" id="ARBA00022737"/>
    </source>
</evidence>
<feature type="transmembrane region" description="Helical" evidence="7">
    <location>
        <begin position="495"/>
        <end position="514"/>
    </location>
</feature>
<dbReference type="GO" id="GO:0008324">
    <property type="term" value="F:monoatomic cation transmembrane transporter activity"/>
    <property type="evidence" value="ECO:0007669"/>
    <property type="project" value="InterPro"/>
</dbReference>
<keyword evidence="2" id="KW-0813">Transport</keyword>
<evidence type="ECO:0000313" key="10">
    <source>
        <dbReference type="Proteomes" id="UP000610931"/>
    </source>
</evidence>
<dbReference type="Gene3D" id="3.30.70.1450">
    <property type="entry name" value="Regulator of K+ conductance, C-terminal domain"/>
    <property type="match status" value="2"/>
</dbReference>
<feature type="transmembrane region" description="Helical" evidence="7">
    <location>
        <begin position="50"/>
        <end position="72"/>
    </location>
</feature>
<feature type="transmembrane region" description="Helical" evidence="7">
    <location>
        <begin position="166"/>
        <end position="186"/>
    </location>
</feature>
<evidence type="ECO:0000256" key="6">
    <source>
        <dbReference type="ARBA" id="ARBA00023136"/>
    </source>
</evidence>
<evidence type="ECO:0000256" key="1">
    <source>
        <dbReference type="ARBA" id="ARBA00004141"/>
    </source>
</evidence>
<dbReference type="PROSITE" id="PS01271">
    <property type="entry name" value="NA_SULFATE"/>
    <property type="match status" value="1"/>
</dbReference>
<dbReference type="PANTHER" id="PTHR43652:SF1">
    <property type="entry name" value="RESPONSE REGULATOR"/>
    <property type="match status" value="1"/>
</dbReference>
<dbReference type="InterPro" id="IPR036721">
    <property type="entry name" value="RCK_C_sf"/>
</dbReference>